<name>C1MJG6_MICPC</name>
<evidence type="ECO:0000313" key="3">
    <source>
        <dbReference type="Proteomes" id="UP000001876"/>
    </source>
</evidence>
<dbReference type="KEGG" id="mpp:MICPUCDRAFT_65207"/>
<dbReference type="RefSeq" id="XP_003056617.1">
    <property type="nucleotide sequence ID" value="XM_003056571.1"/>
</dbReference>
<gene>
    <name evidence="2" type="ORF">MICPUCDRAFT_65207</name>
</gene>
<protein>
    <submittedName>
        <fullName evidence="2">Predicted protein</fullName>
    </submittedName>
</protein>
<dbReference type="EMBL" id="GG663736">
    <property type="protein sequence ID" value="EEH59993.1"/>
    <property type="molecule type" value="Genomic_DNA"/>
</dbReference>
<accession>C1MJG6</accession>
<dbReference type="Proteomes" id="UP000001876">
    <property type="component" value="Unassembled WGS sequence"/>
</dbReference>
<organism evidence="3">
    <name type="scientific">Micromonas pusilla (strain CCMP1545)</name>
    <name type="common">Picoplanktonic green alga</name>
    <dbReference type="NCBI Taxonomy" id="564608"/>
    <lineage>
        <taxon>Eukaryota</taxon>
        <taxon>Viridiplantae</taxon>
        <taxon>Chlorophyta</taxon>
        <taxon>Mamiellophyceae</taxon>
        <taxon>Mamiellales</taxon>
        <taxon>Mamiellaceae</taxon>
        <taxon>Micromonas</taxon>
    </lineage>
</organism>
<reference evidence="2 3" key="1">
    <citation type="journal article" date="2009" name="Science">
        <title>Green evolution and dynamic adaptations revealed by genomes of the marine picoeukaryotes Micromonas.</title>
        <authorList>
            <person name="Worden A.Z."/>
            <person name="Lee J.H."/>
            <person name="Mock T."/>
            <person name="Rouze P."/>
            <person name="Simmons M.P."/>
            <person name="Aerts A.L."/>
            <person name="Allen A.E."/>
            <person name="Cuvelier M.L."/>
            <person name="Derelle E."/>
            <person name="Everett M.V."/>
            <person name="Foulon E."/>
            <person name="Grimwood J."/>
            <person name="Gundlach H."/>
            <person name="Henrissat B."/>
            <person name="Napoli C."/>
            <person name="McDonald S.M."/>
            <person name="Parker M.S."/>
            <person name="Rombauts S."/>
            <person name="Salamov A."/>
            <person name="Von Dassow P."/>
            <person name="Badger J.H."/>
            <person name="Coutinho P.M."/>
            <person name="Demir E."/>
            <person name="Dubchak I."/>
            <person name="Gentemann C."/>
            <person name="Eikrem W."/>
            <person name="Gready J.E."/>
            <person name="John U."/>
            <person name="Lanier W."/>
            <person name="Lindquist E.A."/>
            <person name="Lucas S."/>
            <person name="Mayer K.F."/>
            <person name="Moreau H."/>
            <person name="Not F."/>
            <person name="Otillar R."/>
            <person name="Panaud O."/>
            <person name="Pangilinan J."/>
            <person name="Paulsen I."/>
            <person name="Piegu B."/>
            <person name="Poliakov A."/>
            <person name="Robbens S."/>
            <person name="Schmutz J."/>
            <person name="Toulza E."/>
            <person name="Wyss T."/>
            <person name="Zelensky A."/>
            <person name="Zhou K."/>
            <person name="Armbrust E.V."/>
            <person name="Bhattacharya D."/>
            <person name="Goodenough U.W."/>
            <person name="Van de Peer Y."/>
            <person name="Grigoriev I.V."/>
        </authorList>
    </citation>
    <scope>NUCLEOTIDE SEQUENCE [LARGE SCALE GENOMIC DNA]</scope>
    <source>
        <strain evidence="2 3">CCMP1545</strain>
    </source>
</reference>
<proteinExistence type="predicted"/>
<sequence>MATKVGSPENQVASGLAPRTALGAHDANVAAPVALAPLSIKKARRFSSPTDSVMSPASKFVSQKQKKGQKIRAGFNPSQLEGNFRALALGKKDRGANATGLGAAPPAAAKSRFAAPREGGKSPASSPAWR</sequence>
<evidence type="ECO:0000313" key="2">
    <source>
        <dbReference type="EMBL" id="EEH59993.1"/>
    </source>
</evidence>
<evidence type="ECO:0000256" key="1">
    <source>
        <dbReference type="SAM" id="MobiDB-lite"/>
    </source>
</evidence>
<feature type="region of interest" description="Disordered" evidence="1">
    <location>
        <begin position="45"/>
        <end position="77"/>
    </location>
</feature>
<feature type="region of interest" description="Disordered" evidence="1">
    <location>
        <begin position="95"/>
        <end position="130"/>
    </location>
</feature>
<dbReference type="AlphaFoldDB" id="C1MJG6"/>
<dbReference type="GeneID" id="9682061"/>
<feature type="compositionally biased region" description="Low complexity" evidence="1">
    <location>
        <begin position="96"/>
        <end position="116"/>
    </location>
</feature>
<keyword evidence="3" id="KW-1185">Reference proteome</keyword>
<feature type="compositionally biased region" description="Polar residues" evidence="1">
    <location>
        <begin position="47"/>
        <end position="63"/>
    </location>
</feature>